<sequence>MTSYGCIRVTKSSSSALLLLARRCQVVGGGEIAVNNNYNSGVRVWNSSVATSYSSSLAGFSTSTSDNVVVKKERPPSVLTSLEDGFKAREAWSAITKKYAGGFPVRHSDFQQICSQTEVGDSKLILHMLSHLKRCNRFIIQPAEADQVMSAMSQNYRNDDDNDDSSSSVVDAALFVGRAFVDKDTGLYFAASVDTVEDIILKPLLSGEEAPHSEEAAGLAVDIIYSLLYRGSRPYQYLKKRAARKYLKQLECPVGPYPSTFHLAIQILLHDNPSNITAAQKLAKRYVATNRTVLEQTTQLMVTAQEEVDNAAAAAAKEIEDSAETTEDEAASEETEEKS</sequence>
<feature type="compositionally biased region" description="Acidic residues" evidence="1">
    <location>
        <begin position="321"/>
        <end position="339"/>
    </location>
</feature>
<accession>A0A7S2R365</accession>
<feature type="region of interest" description="Disordered" evidence="1">
    <location>
        <begin position="311"/>
        <end position="339"/>
    </location>
</feature>
<gene>
    <name evidence="2" type="ORF">EANT1437_LOCUS3255</name>
</gene>
<protein>
    <submittedName>
        <fullName evidence="2">Uncharacterized protein</fullName>
    </submittedName>
</protein>
<dbReference type="EMBL" id="HBHI01006471">
    <property type="protein sequence ID" value="CAD9659452.1"/>
    <property type="molecule type" value="Transcribed_RNA"/>
</dbReference>
<evidence type="ECO:0000256" key="1">
    <source>
        <dbReference type="SAM" id="MobiDB-lite"/>
    </source>
</evidence>
<dbReference type="AlphaFoldDB" id="A0A7S2R365"/>
<name>A0A7S2R365_9STRA</name>
<proteinExistence type="predicted"/>
<evidence type="ECO:0000313" key="2">
    <source>
        <dbReference type="EMBL" id="CAD9659452.1"/>
    </source>
</evidence>
<organism evidence="2">
    <name type="scientific">Eucampia antarctica</name>
    <dbReference type="NCBI Taxonomy" id="49252"/>
    <lineage>
        <taxon>Eukaryota</taxon>
        <taxon>Sar</taxon>
        <taxon>Stramenopiles</taxon>
        <taxon>Ochrophyta</taxon>
        <taxon>Bacillariophyta</taxon>
        <taxon>Mediophyceae</taxon>
        <taxon>Biddulphiophycidae</taxon>
        <taxon>Hemiaulales</taxon>
        <taxon>Hemiaulaceae</taxon>
        <taxon>Eucampia</taxon>
    </lineage>
</organism>
<reference evidence="2" key="1">
    <citation type="submission" date="2021-01" db="EMBL/GenBank/DDBJ databases">
        <authorList>
            <person name="Corre E."/>
            <person name="Pelletier E."/>
            <person name="Niang G."/>
            <person name="Scheremetjew M."/>
            <person name="Finn R."/>
            <person name="Kale V."/>
            <person name="Holt S."/>
            <person name="Cochrane G."/>
            <person name="Meng A."/>
            <person name="Brown T."/>
            <person name="Cohen L."/>
        </authorList>
    </citation>
    <scope>NUCLEOTIDE SEQUENCE</scope>
    <source>
        <strain evidence="2">CCMP1452</strain>
    </source>
</reference>